<protein>
    <recommendedName>
        <fullName evidence="1">RNase H type-1 domain-containing protein</fullName>
    </recommendedName>
</protein>
<evidence type="ECO:0000313" key="3">
    <source>
        <dbReference type="Proteomes" id="UP001396334"/>
    </source>
</evidence>
<dbReference type="EMBL" id="JBBPBN010000005">
    <property type="protein sequence ID" value="KAK9038705.1"/>
    <property type="molecule type" value="Genomic_DNA"/>
</dbReference>
<keyword evidence="3" id="KW-1185">Reference proteome</keyword>
<dbReference type="InterPro" id="IPR044730">
    <property type="entry name" value="RNase_H-like_dom_plant"/>
</dbReference>
<name>A0ABR2TN31_9ROSI</name>
<evidence type="ECO:0000259" key="1">
    <source>
        <dbReference type="Pfam" id="PF13456"/>
    </source>
</evidence>
<dbReference type="Proteomes" id="UP001396334">
    <property type="component" value="Unassembled WGS sequence"/>
</dbReference>
<feature type="domain" description="RNase H type-1" evidence="1">
    <location>
        <begin position="7"/>
        <end position="67"/>
    </location>
</feature>
<organism evidence="2 3">
    <name type="scientific">Hibiscus sabdariffa</name>
    <name type="common">roselle</name>
    <dbReference type="NCBI Taxonomy" id="183260"/>
    <lineage>
        <taxon>Eukaryota</taxon>
        <taxon>Viridiplantae</taxon>
        <taxon>Streptophyta</taxon>
        <taxon>Embryophyta</taxon>
        <taxon>Tracheophyta</taxon>
        <taxon>Spermatophyta</taxon>
        <taxon>Magnoliopsida</taxon>
        <taxon>eudicotyledons</taxon>
        <taxon>Gunneridae</taxon>
        <taxon>Pentapetalae</taxon>
        <taxon>rosids</taxon>
        <taxon>malvids</taxon>
        <taxon>Malvales</taxon>
        <taxon>Malvaceae</taxon>
        <taxon>Malvoideae</taxon>
        <taxon>Hibiscus</taxon>
    </lineage>
</organism>
<sequence length="99" mass="11066">MEPSSLNVIVEGDSITVITKLKSKELDFSKIRAITEDTCRLLGNLASSRLSFIRRGGNRVAHELARERFSLTADQIRIEEAPARIEILAAEDRRCSDPP</sequence>
<reference evidence="2 3" key="1">
    <citation type="journal article" date="2024" name="G3 (Bethesda)">
        <title>Genome assembly of Hibiscus sabdariffa L. provides insights into metabolisms of medicinal natural products.</title>
        <authorList>
            <person name="Kim T."/>
        </authorList>
    </citation>
    <scope>NUCLEOTIDE SEQUENCE [LARGE SCALE GENOMIC DNA]</scope>
    <source>
        <strain evidence="2">TK-2024</strain>
        <tissue evidence="2">Old leaves</tissue>
    </source>
</reference>
<dbReference type="CDD" id="cd06222">
    <property type="entry name" value="RNase_H_like"/>
    <property type="match status" value="1"/>
</dbReference>
<dbReference type="Pfam" id="PF13456">
    <property type="entry name" value="RVT_3"/>
    <property type="match status" value="1"/>
</dbReference>
<accession>A0ABR2TN31</accession>
<proteinExistence type="predicted"/>
<dbReference type="InterPro" id="IPR002156">
    <property type="entry name" value="RNaseH_domain"/>
</dbReference>
<comment type="caution">
    <text evidence="2">The sequence shown here is derived from an EMBL/GenBank/DDBJ whole genome shotgun (WGS) entry which is preliminary data.</text>
</comment>
<gene>
    <name evidence="2" type="ORF">V6N11_023561</name>
</gene>
<evidence type="ECO:0000313" key="2">
    <source>
        <dbReference type="EMBL" id="KAK9038705.1"/>
    </source>
</evidence>